<dbReference type="Proteomes" id="UP000184080">
    <property type="component" value="Unassembled WGS sequence"/>
</dbReference>
<gene>
    <name evidence="2" type="ORF">SAMN05444401_2289</name>
</gene>
<keyword evidence="3" id="KW-1185">Reference proteome</keyword>
<dbReference type="GO" id="GO:0016881">
    <property type="term" value="F:acid-amino acid ligase activity"/>
    <property type="evidence" value="ECO:0007669"/>
    <property type="project" value="TreeGrafter"/>
</dbReference>
<dbReference type="SUPFAM" id="SSF56801">
    <property type="entry name" value="Acetyl-CoA synthetase-like"/>
    <property type="match status" value="1"/>
</dbReference>
<proteinExistence type="predicted"/>
<dbReference type="InterPro" id="IPR004993">
    <property type="entry name" value="GH3"/>
</dbReference>
<dbReference type="Pfam" id="PF23571">
    <property type="entry name" value="GH3_M"/>
    <property type="match status" value="1"/>
</dbReference>
<protein>
    <submittedName>
        <fullName evidence="2">GH3 auxin-responsive promoter</fullName>
    </submittedName>
</protein>
<dbReference type="InterPro" id="IPR055377">
    <property type="entry name" value="GH3_M"/>
</dbReference>
<dbReference type="PANTHER" id="PTHR31901:SF9">
    <property type="entry name" value="GH3 DOMAIN-CONTAINING PROTEIN"/>
    <property type="match status" value="1"/>
</dbReference>
<evidence type="ECO:0000259" key="1">
    <source>
        <dbReference type="Pfam" id="PF23571"/>
    </source>
</evidence>
<evidence type="ECO:0000313" key="2">
    <source>
        <dbReference type="EMBL" id="SHJ14794.1"/>
    </source>
</evidence>
<dbReference type="Gene3D" id="3.40.50.12780">
    <property type="entry name" value="N-terminal domain of ligase-like"/>
    <property type="match status" value="1"/>
</dbReference>
<name>A0A1M6GXZ0_9CLOT</name>
<dbReference type="STRING" id="1121298.SAMN05444401_2289"/>
<accession>A0A1M6GXZ0</accession>
<reference evidence="2 3" key="1">
    <citation type="submission" date="2016-11" db="EMBL/GenBank/DDBJ databases">
        <authorList>
            <person name="Jaros S."/>
            <person name="Januszkiewicz K."/>
            <person name="Wedrychowicz H."/>
        </authorList>
    </citation>
    <scope>NUCLEOTIDE SEQUENCE [LARGE SCALE GENOMIC DNA]</scope>
    <source>
        <strain evidence="2 3">DSM 21864</strain>
    </source>
</reference>
<organism evidence="2 3">
    <name type="scientific">Clostridium amylolyticum</name>
    <dbReference type="NCBI Taxonomy" id="1121298"/>
    <lineage>
        <taxon>Bacteria</taxon>
        <taxon>Bacillati</taxon>
        <taxon>Bacillota</taxon>
        <taxon>Clostridia</taxon>
        <taxon>Eubacteriales</taxon>
        <taxon>Clostridiaceae</taxon>
        <taxon>Clostridium</taxon>
    </lineage>
</organism>
<dbReference type="GO" id="GO:0005737">
    <property type="term" value="C:cytoplasm"/>
    <property type="evidence" value="ECO:0007669"/>
    <property type="project" value="TreeGrafter"/>
</dbReference>
<dbReference type="Pfam" id="PF03321">
    <property type="entry name" value="GH3"/>
    <property type="match status" value="1"/>
</dbReference>
<sequence length="523" mass="60333">MTLSEMLKNEDYSKIWSKYCGFLDLTIDEVMEIQERLLMEQIELLSKSEIGEKIMGKGVKPKSIKEFREKVPLTSYEDYADILLNKEEDKLPAKTMYWIQTTWRGGSHPIKLAPYSESIVQEHTKCVLASLILSTSEKKGHFTLRELDKFLYGMAPLPYLTGLLPYIVGNEIEFDYLPPLDKAEDMTFEERNINGFKIGMESGIDLFFGLSSVLVRIGESFVKGQEGSKNKNNFKPKTLHMWYKVIKAFIKSKINKTPILPKDIWDLKGILCGGTDTRRFVKQIEYYWGKKPREVYGGTELTVVATETWGDKGLTFFPDVNFLEFIPEKESVKNLNDKSYIPTTVLLNEIKPGERYELVTTKFKGGSFVRYRVGDIIECTATDNFEYGIYIPQVRYVDRISNIIDLAGFTRLTTDTIEKAFELGEIPVQDWVAAKEYVNEEPILHIYYELNQKNIPHHLIKDKISTALKEVDHDYKDIEILLHRDPLVLTSIPQGKFKNVKEEFKIPFSKINPGDEVIKKILS</sequence>
<dbReference type="PANTHER" id="PTHR31901">
    <property type="entry name" value="GH3 DOMAIN-CONTAINING PROTEIN"/>
    <property type="match status" value="1"/>
</dbReference>
<feature type="domain" description="GH3 middle" evidence="1">
    <location>
        <begin position="315"/>
        <end position="384"/>
    </location>
</feature>
<dbReference type="EMBL" id="FQZO01000003">
    <property type="protein sequence ID" value="SHJ14794.1"/>
    <property type="molecule type" value="Genomic_DNA"/>
</dbReference>
<evidence type="ECO:0000313" key="3">
    <source>
        <dbReference type="Proteomes" id="UP000184080"/>
    </source>
</evidence>
<dbReference type="InterPro" id="IPR042099">
    <property type="entry name" value="ANL_N_sf"/>
</dbReference>
<dbReference type="OrthoDB" id="614636at2"/>
<dbReference type="AlphaFoldDB" id="A0A1M6GXZ0"/>
<dbReference type="RefSeq" id="WP_073006601.1">
    <property type="nucleotide sequence ID" value="NZ_FQZO01000003.1"/>
</dbReference>